<sequence length="295" mass="32000">MSSSERREALIVYWRNHHYGGGMTMTTAAKPLTTGAVIRWSELNWEDRGQLLVAIPVSEEKGAALVKGLVVRIKPGGVWSSCEKGKAQEVVGVIWKGQGSARVGDETSDLEPSSALYAPSGADYEVKADKGEEITLYIWQSVLPEGSPVASKPRLFNHLYNDETQLKGFTGNDPSQTITNPANMNFLFWPGTGSARLSLHCGIQEPGQSFAVHQHPHSSELFIGVEGRGEIHLNGEWHPFEAGDLLYVPQGIFHGTRNLYTGEGAARFVTTGGPTPFDASFYTFAGVSPEVVDPA</sequence>
<organism evidence="3 4">
    <name type="scientific">Paenibacillus paeoniae</name>
    <dbReference type="NCBI Taxonomy" id="2292705"/>
    <lineage>
        <taxon>Bacteria</taxon>
        <taxon>Bacillati</taxon>
        <taxon>Bacillota</taxon>
        <taxon>Bacilli</taxon>
        <taxon>Bacillales</taxon>
        <taxon>Paenibacillaceae</taxon>
        <taxon>Paenibacillus</taxon>
    </lineage>
</organism>
<name>A0A371PGK8_9BACL</name>
<keyword evidence="1" id="KW-0479">Metal-binding</keyword>
<evidence type="ECO:0000313" key="3">
    <source>
        <dbReference type="EMBL" id="REK75072.1"/>
    </source>
</evidence>
<dbReference type="OrthoDB" id="9811153at2"/>
<feature type="domain" description="Cupin type-2" evidence="2">
    <location>
        <begin position="205"/>
        <end position="269"/>
    </location>
</feature>
<dbReference type="AlphaFoldDB" id="A0A371PGK8"/>
<dbReference type="Pfam" id="PF07883">
    <property type="entry name" value="Cupin_2"/>
    <property type="match status" value="1"/>
</dbReference>
<dbReference type="Proteomes" id="UP000261905">
    <property type="component" value="Unassembled WGS sequence"/>
</dbReference>
<dbReference type="InterPro" id="IPR013096">
    <property type="entry name" value="Cupin_2"/>
</dbReference>
<dbReference type="GO" id="GO:0046872">
    <property type="term" value="F:metal ion binding"/>
    <property type="evidence" value="ECO:0007669"/>
    <property type="project" value="UniProtKB-KW"/>
</dbReference>
<accession>A0A371PGK8</accession>
<dbReference type="InterPro" id="IPR014710">
    <property type="entry name" value="RmlC-like_jellyroll"/>
</dbReference>
<dbReference type="PANTHER" id="PTHR35848">
    <property type="entry name" value="OXALATE-BINDING PROTEIN"/>
    <property type="match status" value="1"/>
</dbReference>
<reference evidence="3 4" key="1">
    <citation type="submission" date="2018-08" db="EMBL/GenBank/DDBJ databases">
        <title>Paenibacillus sp. M4BSY-1, whole genome shotgun sequence.</title>
        <authorList>
            <person name="Tuo L."/>
        </authorList>
    </citation>
    <scope>NUCLEOTIDE SEQUENCE [LARGE SCALE GENOMIC DNA]</scope>
    <source>
        <strain evidence="3 4">M4BSY-1</strain>
    </source>
</reference>
<keyword evidence="4" id="KW-1185">Reference proteome</keyword>
<evidence type="ECO:0000313" key="4">
    <source>
        <dbReference type="Proteomes" id="UP000261905"/>
    </source>
</evidence>
<gene>
    <name evidence="3" type="ORF">DX130_15670</name>
</gene>
<dbReference type="PANTHER" id="PTHR35848:SF6">
    <property type="entry name" value="CUPIN TYPE-2 DOMAIN-CONTAINING PROTEIN"/>
    <property type="match status" value="1"/>
</dbReference>
<comment type="caution">
    <text evidence="3">The sequence shown here is derived from an EMBL/GenBank/DDBJ whole genome shotgun (WGS) entry which is preliminary data.</text>
</comment>
<dbReference type="InterPro" id="IPR011051">
    <property type="entry name" value="RmlC_Cupin_sf"/>
</dbReference>
<dbReference type="InterPro" id="IPR051610">
    <property type="entry name" value="GPI/OXD"/>
</dbReference>
<dbReference type="Gene3D" id="2.60.120.10">
    <property type="entry name" value="Jelly Rolls"/>
    <property type="match status" value="1"/>
</dbReference>
<dbReference type="EMBL" id="QUBQ01000002">
    <property type="protein sequence ID" value="REK75072.1"/>
    <property type="molecule type" value="Genomic_DNA"/>
</dbReference>
<dbReference type="SUPFAM" id="SSF51182">
    <property type="entry name" value="RmlC-like cupins"/>
    <property type="match status" value="2"/>
</dbReference>
<proteinExistence type="predicted"/>
<evidence type="ECO:0000256" key="1">
    <source>
        <dbReference type="ARBA" id="ARBA00022723"/>
    </source>
</evidence>
<protein>
    <submittedName>
        <fullName evidence="3">Cupin domain-containing protein</fullName>
    </submittedName>
</protein>
<evidence type="ECO:0000259" key="2">
    <source>
        <dbReference type="Pfam" id="PF07883"/>
    </source>
</evidence>